<dbReference type="Proteomes" id="UP000035721">
    <property type="component" value="Unassembled WGS sequence"/>
</dbReference>
<keyword evidence="4 6" id="KW-1133">Transmembrane helix</keyword>
<dbReference type="RefSeq" id="WP_048554090.1">
    <property type="nucleotide sequence ID" value="NZ_HF570958.1"/>
</dbReference>
<comment type="subcellular location">
    <subcellularLocation>
        <location evidence="1">Membrane</location>
        <topology evidence="1">Multi-pass membrane protein</topology>
    </subcellularLocation>
</comment>
<dbReference type="InterPro" id="IPR038330">
    <property type="entry name" value="TspO/MBR-related_sf"/>
</dbReference>
<dbReference type="Pfam" id="PF03073">
    <property type="entry name" value="TspO_MBR"/>
    <property type="match status" value="1"/>
</dbReference>
<dbReference type="Gene3D" id="3.40.50.720">
    <property type="entry name" value="NAD(P)-binding Rossmann-like Domain"/>
    <property type="match status" value="1"/>
</dbReference>
<dbReference type="CDD" id="cd15904">
    <property type="entry name" value="TSPO_MBR"/>
    <property type="match status" value="1"/>
</dbReference>
<comment type="caution">
    <text evidence="8">The sequence shown here is derived from an EMBL/GenBank/DDBJ whole genome shotgun (WGS) entry which is preliminary data.</text>
</comment>
<evidence type="ECO:0000256" key="4">
    <source>
        <dbReference type="ARBA" id="ARBA00022989"/>
    </source>
</evidence>
<protein>
    <recommendedName>
        <fullName evidence="7">NAD(P)-binding domain-containing protein</fullName>
    </recommendedName>
</protein>
<dbReference type="SUPFAM" id="SSF51735">
    <property type="entry name" value="NAD(P)-binding Rossmann-fold domains"/>
    <property type="match status" value="1"/>
</dbReference>
<dbReference type="Gene3D" id="1.20.1260.100">
    <property type="entry name" value="TspO/MBR protein"/>
    <property type="match status" value="1"/>
</dbReference>
<feature type="domain" description="NAD(P)-binding" evidence="7">
    <location>
        <begin position="12"/>
        <end position="118"/>
    </location>
</feature>
<evidence type="ECO:0000256" key="1">
    <source>
        <dbReference type="ARBA" id="ARBA00004141"/>
    </source>
</evidence>
<dbReference type="OrthoDB" id="9774199at2"/>
<reference evidence="8 9" key="1">
    <citation type="journal article" date="2013" name="ISME J.">
        <title>A metabolic model for members of the genus Tetrasphaera involved in enhanced biological phosphorus removal.</title>
        <authorList>
            <person name="Kristiansen R."/>
            <person name="Nguyen H.T.T."/>
            <person name="Saunders A.M."/>
            <person name="Nielsen J.L."/>
            <person name="Wimmer R."/>
            <person name="Le V.Q."/>
            <person name="McIlroy S.J."/>
            <person name="Petrovski S."/>
            <person name="Seviour R.J."/>
            <person name="Calteau A."/>
            <person name="Nielsen K.L."/>
            <person name="Nielsen P.H."/>
        </authorList>
    </citation>
    <scope>NUCLEOTIDE SEQUENCE [LARGE SCALE GENOMIC DNA]</scope>
    <source>
        <strain evidence="8 9">T1-X7</strain>
    </source>
</reference>
<gene>
    <name evidence="8" type="ORF">BN12_1700005</name>
</gene>
<keyword evidence="9" id="KW-1185">Reference proteome</keyword>
<name>A0A077LU27_9MICO</name>
<dbReference type="InterPro" id="IPR004307">
    <property type="entry name" value="TspO_MBR"/>
</dbReference>
<evidence type="ECO:0000256" key="3">
    <source>
        <dbReference type="ARBA" id="ARBA00022692"/>
    </source>
</evidence>
<keyword evidence="3 6" id="KW-0812">Transmembrane</keyword>
<dbReference type="FunFam" id="1.20.1260.100:FF:000001">
    <property type="entry name" value="translocator protein 2"/>
    <property type="match status" value="1"/>
</dbReference>
<dbReference type="PANTHER" id="PTHR10057">
    <property type="entry name" value="PERIPHERAL-TYPE BENZODIAZEPINE RECEPTOR"/>
    <property type="match status" value="1"/>
</dbReference>
<comment type="similarity">
    <text evidence="2">Belongs to the TspO/BZRP family.</text>
</comment>
<feature type="transmembrane region" description="Helical" evidence="6">
    <location>
        <begin position="442"/>
        <end position="463"/>
    </location>
</feature>
<evidence type="ECO:0000256" key="6">
    <source>
        <dbReference type="SAM" id="Phobius"/>
    </source>
</evidence>
<evidence type="ECO:0000313" key="9">
    <source>
        <dbReference type="Proteomes" id="UP000035721"/>
    </source>
</evidence>
<organism evidence="8 9">
    <name type="scientific">Nostocoides japonicum T1-X7</name>
    <dbReference type="NCBI Taxonomy" id="1194083"/>
    <lineage>
        <taxon>Bacteria</taxon>
        <taxon>Bacillati</taxon>
        <taxon>Actinomycetota</taxon>
        <taxon>Actinomycetes</taxon>
        <taxon>Micrococcales</taxon>
        <taxon>Intrasporangiaceae</taxon>
        <taxon>Nostocoides</taxon>
    </lineage>
</organism>
<evidence type="ECO:0000256" key="2">
    <source>
        <dbReference type="ARBA" id="ARBA00007524"/>
    </source>
</evidence>
<sequence>MTTTPGRALVTGASGYVGGQLVPALIERGWRVRVLSRSASHLAGRAWSDDVEVAEGSVDSADDLAAALADVDVAYFLVHSMDGAADFRRRDRDNARTFAAAAEQAQVGRIVYLGGLHPDTGLSEHLASRVEVGEIFIEGTVPAVVLQAGVVLGDGSASFDMLRHLTERLPVVVAPRWLRNAIQPVAVDDVVFYLAEAAALPPDTNRAYDVGGPDVLTYADMMKRYAAVTGLGPRLIATVPVLTPELASRWVGLVTPVPSGIARPLVGSLINDAVCDENDILRDVGEPEGGRLGFAEAVRRATADLDPSAFRSAMTLTGSIVGAAAAAGSFLSNPRSAWYRSLRLPSWQPPALAFPVVWTALYADAAVTTGASVAELREGDRDEEATALVRAVVVNMGVNALWSAVFFRMHRPGAATVVAGLLTMSGADLVRRVATVRPGRAAALAAYPAWCAFATVLSAAVAARNRSR</sequence>
<dbReference type="GO" id="GO:0016020">
    <property type="term" value="C:membrane"/>
    <property type="evidence" value="ECO:0007669"/>
    <property type="project" value="UniProtKB-SubCell"/>
</dbReference>
<dbReference type="InterPro" id="IPR036291">
    <property type="entry name" value="NAD(P)-bd_dom_sf"/>
</dbReference>
<dbReference type="STRING" id="1194083.BN12_1700005"/>
<proteinExistence type="inferred from homology"/>
<dbReference type="PANTHER" id="PTHR10057:SF0">
    <property type="entry name" value="TRANSLOCATOR PROTEIN"/>
    <property type="match status" value="1"/>
</dbReference>
<dbReference type="GO" id="GO:0033013">
    <property type="term" value="P:tetrapyrrole metabolic process"/>
    <property type="evidence" value="ECO:0007669"/>
    <property type="project" value="UniProtKB-ARBA"/>
</dbReference>
<dbReference type="Pfam" id="PF13460">
    <property type="entry name" value="NAD_binding_10"/>
    <property type="match status" value="1"/>
</dbReference>
<evidence type="ECO:0000259" key="7">
    <source>
        <dbReference type="Pfam" id="PF13460"/>
    </source>
</evidence>
<evidence type="ECO:0000313" key="8">
    <source>
        <dbReference type="EMBL" id="CCH77193.1"/>
    </source>
</evidence>
<evidence type="ECO:0000256" key="5">
    <source>
        <dbReference type="ARBA" id="ARBA00023136"/>
    </source>
</evidence>
<dbReference type="AlphaFoldDB" id="A0A077LU27"/>
<dbReference type="InterPro" id="IPR016040">
    <property type="entry name" value="NAD(P)-bd_dom"/>
</dbReference>
<keyword evidence="5 6" id="KW-0472">Membrane</keyword>
<accession>A0A077LU27</accession>
<dbReference type="EMBL" id="CAJB01000080">
    <property type="protein sequence ID" value="CCH77193.1"/>
    <property type="molecule type" value="Genomic_DNA"/>
</dbReference>